<dbReference type="PANTHER" id="PTHR46082:SF11">
    <property type="entry name" value="AAA+ ATPASE DOMAIN-CONTAINING PROTEIN-RELATED"/>
    <property type="match status" value="1"/>
</dbReference>
<dbReference type="GO" id="GO:0003824">
    <property type="term" value="F:catalytic activity"/>
    <property type="evidence" value="ECO:0007669"/>
    <property type="project" value="InterPro"/>
</dbReference>
<dbReference type="OrthoDB" id="1577640at2759"/>
<dbReference type="Proteomes" id="UP000309340">
    <property type="component" value="Unassembled WGS sequence"/>
</dbReference>
<keyword evidence="3" id="KW-1185">Reference proteome</keyword>
<evidence type="ECO:0000256" key="1">
    <source>
        <dbReference type="SAM" id="MobiDB-lite"/>
    </source>
</evidence>
<feature type="non-terminal residue" evidence="2">
    <location>
        <position position="156"/>
    </location>
</feature>
<dbReference type="InterPro" id="IPR053137">
    <property type="entry name" value="NLR-like"/>
</dbReference>
<dbReference type="InterPro" id="IPR035994">
    <property type="entry name" value="Nucleoside_phosphorylase_sf"/>
</dbReference>
<evidence type="ECO:0000313" key="2">
    <source>
        <dbReference type="EMBL" id="TKA63501.1"/>
    </source>
</evidence>
<name>A0A4U0WKT2_9PEZI</name>
<proteinExistence type="predicted"/>
<reference evidence="2 3" key="1">
    <citation type="submission" date="2017-03" db="EMBL/GenBank/DDBJ databases">
        <title>Genomes of endolithic fungi from Antarctica.</title>
        <authorList>
            <person name="Coleine C."/>
            <person name="Masonjones S."/>
            <person name="Stajich J.E."/>
        </authorList>
    </citation>
    <scope>NUCLEOTIDE SEQUENCE [LARGE SCALE GENOMIC DNA]</scope>
    <source>
        <strain evidence="2 3">CCFEE 5184</strain>
    </source>
</reference>
<dbReference type="STRING" id="329884.A0A4U0WKT2"/>
<gene>
    <name evidence="2" type="ORF">B0A55_11220</name>
</gene>
<evidence type="ECO:0000313" key="3">
    <source>
        <dbReference type="Proteomes" id="UP000309340"/>
    </source>
</evidence>
<protein>
    <submittedName>
        <fullName evidence="2">Uncharacterized protein</fullName>
    </submittedName>
</protein>
<sequence>MTRSPTHPRESYTVDIICALDVKKAAVEATLDEEHGGVKKMAGEDNSYSFGLIGQHDVVVACLPAGVTGKASAATVAKDMMRSFPIKAGFLDVVVSQPDGVHGGVVQWDSENMEKEGFRRTGTLNKPPRPLSDAMQGLKARHLRSDSEVELELFRR</sequence>
<dbReference type="AlphaFoldDB" id="A0A4U0WKT2"/>
<organism evidence="2 3">
    <name type="scientific">Friedmanniomyces simplex</name>
    <dbReference type="NCBI Taxonomy" id="329884"/>
    <lineage>
        <taxon>Eukaryota</taxon>
        <taxon>Fungi</taxon>
        <taxon>Dikarya</taxon>
        <taxon>Ascomycota</taxon>
        <taxon>Pezizomycotina</taxon>
        <taxon>Dothideomycetes</taxon>
        <taxon>Dothideomycetidae</taxon>
        <taxon>Mycosphaerellales</taxon>
        <taxon>Teratosphaeriaceae</taxon>
        <taxon>Friedmanniomyces</taxon>
    </lineage>
</organism>
<accession>A0A4U0WKT2</accession>
<comment type="caution">
    <text evidence="2">The sequence shown here is derived from an EMBL/GenBank/DDBJ whole genome shotgun (WGS) entry which is preliminary data.</text>
</comment>
<dbReference type="Gene3D" id="3.40.50.1580">
    <property type="entry name" value="Nucleoside phosphorylase domain"/>
    <property type="match status" value="1"/>
</dbReference>
<dbReference type="EMBL" id="NAJQ01000937">
    <property type="protein sequence ID" value="TKA63501.1"/>
    <property type="molecule type" value="Genomic_DNA"/>
</dbReference>
<feature type="region of interest" description="Disordered" evidence="1">
    <location>
        <begin position="119"/>
        <end position="141"/>
    </location>
</feature>
<dbReference type="PANTHER" id="PTHR46082">
    <property type="entry name" value="ATP/GTP-BINDING PROTEIN-RELATED"/>
    <property type="match status" value="1"/>
</dbReference>
<dbReference type="SUPFAM" id="SSF53167">
    <property type="entry name" value="Purine and uridine phosphorylases"/>
    <property type="match status" value="1"/>
</dbReference>
<dbReference type="GO" id="GO:0009116">
    <property type="term" value="P:nucleoside metabolic process"/>
    <property type="evidence" value="ECO:0007669"/>
    <property type="project" value="InterPro"/>
</dbReference>